<evidence type="ECO:0000256" key="1">
    <source>
        <dbReference type="SAM" id="Phobius"/>
    </source>
</evidence>
<accession>A0AAP5AK77</accession>
<evidence type="ECO:0000313" key="2">
    <source>
        <dbReference type="EMBL" id="MDQ1110219.1"/>
    </source>
</evidence>
<keyword evidence="1" id="KW-1133">Transmembrane helix</keyword>
<sequence length="184" mass="19225">MRHFWANVIGNQLVWLCAVVGAGQGLRWPAVLAAAGYVASQLAMSAQPSVDVRLLGVAVLCGLVVDGLAGASGQVVYAAAWPNAWLAPVWILALWAAFAMTLTVSLKVLQRRLWLAGLLGLIAPLAYLSAARGWSAVAFPSPSWQGVTVLALGWAIALPLLALCARHWQRGTAPAATNTNGAHA</sequence>
<keyword evidence="1" id="KW-0812">Transmembrane</keyword>
<gene>
    <name evidence="2" type="ORF">QE424_003378</name>
</gene>
<evidence type="ECO:0000313" key="3">
    <source>
        <dbReference type="Proteomes" id="UP001226084"/>
    </source>
</evidence>
<feature type="transmembrane region" description="Helical" evidence="1">
    <location>
        <begin position="85"/>
        <end position="106"/>
    </location>
</feature>
<dbReference type="RefSeq" id="WP_307107646.1">
    <property type="nucleotide sequence ID" value="NZ_JAUTAS010000001.1"/>
</dbReference>
<keyword evidence="1" id="KW-0472">Membrane</keyword>
<dbReference type="Pfam" id="PF11086">
    <property type="entry name" value="DUF2878"/>
    <property type="match status" value="1"/>
</dbReference>
<dbReference type="AlphaFoldDB" id="A0AAP5AK77"/>
<organism evidence="2 3">
    <name type="scientific">Stenotrophomonas rhizophila</name>
    <dbReference type="NCBI Taxonomy" id="216778"/>
    <lineage>
        <taxon>Bacteria</taxon>
        <taxon>Pseudomonadati</taxon>
        <taxon>Pseudomonadota</taxon>
        <taxon>Gammaproteobacteria</taxon>
        <taxon>Lysobacterales</taxon>
        <taxon>Lysobacteraceae</taxon>
        <taxon>Stenotrophomonas</taxon>
    </lineage>
</organism>
<name>A0AAP5AK77_9GAMM</name>
<protein>
    <recommendedName>
        <fullName evidence="4">DUF2878 domain-containing protein</fullName>
    </recommendedName>
</protein>
<dbReference type="InterPro" id="IPR021306">
    <property type="entry name" value="DUF2878"/>
</dbReference>
<feature type="transmembrane region" description="Helical" evidence="1">
    <location>
        <begin position="12"/>
        <end position="40"/>
    </location>
</feature>
<reference evidence="2" key="1">
    <citation type="submission" date="2023-07" db="EMBL/GenBank/DDBJ databases">
        <title>Functional and genomic diversity of the sorghum phyllosphere microbiome.</title>
        <authorList>
            <person name="Shade A."/>
        </authorList>
    </citation>
    <scope>NUCLEOTIDE SEQUENCE</scope>
    <source>
        <strain evidence="2">SORGH_AS_0457</strain>
    </source>
</reference>
<feature type="transmembrane region" description="Helical" evidence="1">
    <location>
        <begin position="143"/>
        <end position="164"/>
    </location>
</feature>
<evidence type="ECO:0008006" key="4">
    <source>
        <dbReference type="Google" id="ProtNLM"/>
    </source>
</evidence>
<dbReference type="EMBL" id="JAUTAS010000001">
    <property type="protein sequence ID" value="MDQ1110219.1"/>
    <property type="molecule type" value="Genomic_DNA"/>
</dbReference>
<proteinExistence type="predicted"/>
<feature type="transmembrane region" description="Helical" evidence="1">
    <location>
        <begin position="113"/>
        <end position="131"/>
    </location>
</feature>
<comment type="caution">
    <text evidence="2">The sequence shown here is derived from an EMBL/GenBank/DDBJ whole genome shotgun (WGS) entry which is preliminary data.</text>
</comment>
<dbReference type="Proteomes" id="UP001226084">
    <property type="component" value="Unassembled WGS sequence"/>
</dbReference>